<accession>A0AAN9XPQ2</accession>
<dbReference type="GO" id="GO:0098542">
    <property type="term" value="P:defense response to other organism"/>
    <property type="evidence" value="ECO:0007669"/>
    <property type="project" value="InterPro"/>
</dbReference>
<sequence length="218" mass="24546">MAVAHESCCSRCITFLITIGFMALFLWLSLRVNEPKCYLDSIYVPALNKTLNSTHKNTTILFALKLANGNKDKGIRYDDVQLSFKVFVSMNDTRPLGNATVQNFYQGHQKKATKRGNFTAAFGNLTAAVAQKVWYRVDYNTTAKYKILFWYTKRHRLWGGANVEMNDSGLKVYAKPIKLGGNNPLVIESVAPNLLPHYRALLTFVIAAFLFLNACAFS</sequence>
<proteinExistence type="predicted"/>
<keyword evidence="3" id="KW-0812">Transmembrane</keyword>
<evidence type="ECO:0000256" key="1">
    <source>
        <dbReference type="ARBA" id="ARBA00004370"/>
    </source>
</evidence>
<dbReference type="EMBL" id="JAYMYS010000003">
    <property type="protein sequence ID" value="KAK7401903.1"/>
    <property type="molecule type" value="Genomic_DNA"/>
</dbReference>
<protein>
    <recommendedName>
        <fullName evidence="6">Protein NDR1-like</fullName>
    </recommendedName>
</protein>
<organism evidence="4 5">
    <name type="scientific">Psophocarpus tetragonolobus</name>
    <name type="common">Winged bean</name>
    <name type="synonym">Dolichos tetragonolobus</name>
    <dbReference type="NCBI Taxonomy" id="3891"/>
    <lineage>
        <taxon>Eukaryota</taxon>
        <taxon>Viridiplantae</taxon>
        <taxon>Streptophyta</taxon>
        <taxon>Embryophyta</taxon>
        <taxon>Tracheophyta</taxon>
        <taxon>Spermatophyta</taxon>
        <taxon>Magnoliopsida</taxon>
        <taxon>eudicotyledons</taxon>
        <taxon>Gunneridae</taxon>
        <taxon>Pentapetalae</taxon>
        <taxon>rosids</taxon>
        <taxon>fabids</taxon>
        <taxon>Fabales</taxon>
        <taxon>Fabaceae</taxon>
        <taxon>Papilionoideae</taxon>
        <taxon>50 kb inversion clade</taxon>
        <taxon>NPAAA clade</taxon>
        <taxon>indigoferoid/millettioid clade</taxon>
        <taxon>Phaseoleae</taxon>
        <taxon>Psophocarpus</taxon>
    </lineage>
</organism>
<gene>
    <name evidence="4" type="ORF">VNO78_13755</name>
</gene>
<keyword evidence="5" id="KW-1185">Reference proteome</keyword>
<evidence type="ECO:0000313" key="5">
    <source>
        <dbReference type="Proteomes" id="UP001386955"/>
    </source>
</evidence>
<evidence type="ECO:0000313" key="4">
    <source>
        <dbReference type="EMBL" id="KAK7401903.1"/>
    </source>
</evidence>
<evidence type="ECO:0000256" key="2">
    <source>
        <dbReference type="ARBA" id="ARBA00023136"/>
    </source>
</evidence>
<dbReference type="GO" id="GO:0009506">
    <property type="term" value="C:plasmodesma"/>
    <property type="evidence" value="ECO:0007669"/>
    <property type="project" value="TreeGrafter"/>
</dbReference>
<dbReference type="GO" id="GO:0005886">
    <property type="term" value="C:plasma membrane"/>
    <property type="evidence" value="ECO:0007669"/>
    <property type="project" value="TreeGrafter"/>
</dbReference>
<keyword evidence="2 3" id="KW-0472">Membrane</keyword>
<evidence type="ECO:0008006" key="6">
    <source>
        <dbReference type="Google" id="ProtNLM"/>
    </source>
</evidence>
<dbReference type="PANTHER" id="PTHR31415">
    <property type="entry name" value="OS05G0367900 PROTEIN"/>
    <property type="match status" value="1"/>
</dbReference>
<keyword evidence="3" id="KW-1133">Transmembrane helix</keyword>
<feature type="transmembrane region" description="Helical" evidence="3">
    <location>
        <begin position="198"/>
        <end position="217"/>
    </location>
</feature>
<comment type="subcellular location">
    <subcellularLocation>
        <location evidence="1">Membrane</location>
    </subcellularLocation>
</comment>
<name>A0AAN9XPQ2_PSOTE</name>
<reference evidence="4 5" key="1">
    <citation type="submission" date="2024-01" db="EMBL/GenBank/DDBJ databases">
        <title>The genomes of 5 underutilized Papilionoideae crops provide insights into root nodulation and disease resistanc.</title>
        <authorList>
            <person name="Jiang F."/>
        </authorList>
    </citation>
    <scope>NUCLEOTIDE SEQUENCE [LARGE SCALE GENOMIC DNA]</scope>
    <source>
        <strain evidence="4">DUOXIRENSHENG_FW03</strain>
        <tissue evidence="4">Leaves</tissue>
    </source>
</reference>
<dbReference type="Proteomes" id="UP001386955">
    <property type="component" value="Unassembled WGS sequence"/>
</dbReference>
<dbReference type="PANTHER" id="PTHR31415:SF146">
    <property type="entry name" value="NDR1-LIKE PROTEIN"/>
    <property type="match status" value="1"/>
</dbReference>
<dbReference type="AlphaFoldDB" id="A0AAN9XPQ2"/>
<evidence type="ECO:0000256" key="3">
    <source>
        <dbReference type="SAM" id="Phobius"/>
    </source>
</evidence>
<comment type="caution">
    <text evidence="4">The sequence shown here is derived from an EMBL/GenBank/DDBJ whole genome shotgun (WGS) entry which is preliminary data.</text>
</comment>
<feature type="transmembrane region" description="Helical" evidence="3">
    <location>
        <begin position="12"/>
        <end position="30"/>
    </location>
</feature>
<dbReference type="InterPro" id="IPR044839">
    <property type="entry name" value="NDR1-like"/>
</dbReference>